<comment type="caution">
    <text evidence="3">The sequence shown here is derived from an EMBL/GenBank/DDBJ whole genome shotgun (WGS) entry which is preliminary data.</text>
</comment>
<evidence type="ECO:0000256" key="2">
    <source>
        <dbReference type="SAM" id="SignalP"/>
    </source>
</evidence>
<dbReference type="Proteomes" id="UP001456524">
    <property type="component" value="Unassembled WGS sequence"/>
</dbReference>
<protein>
    <submittedName>
        <fullName evidence="3">Uncharacterized protein</fullName>
    </submittedName>
</protein>
<keyword evidence="2" id="KW-0732">Signal</keyword>
<feature type="compositionally biased region" description="Basic residues" evidence="1">
    <location>
        <begin position="107"/>
        <end position="118"/>
    </location>
</feature>
<evidence type="ECO:0000313" key="4">
    <source>
        <dbReference type="Proteomes" id="UP001456524"/>
    </source>
</evidence>
<reference evidence="3 4" key="1">
    <citation type="journal article" date="2022" name="G3 (Bethesda)">
        <title>Enemy or ally: a genomic approach to elucidate the lifestyle of Phyllosticta citrichinaensis.</title>
        <authorList>
            <person name="Buijs V.A."/>
            <person name="Groenewald J.Z."/>
            <person name="Haridas S."/>
            <person name="LaButti K.M."/>
            <person name="Lipzen A."/>
            <person name="Martin F.M."/>
            <person name="Barry K."/>
            <person name="Grigoriev I.V."/>
            <person name="Crous P.W."/>
            <person name="Seidl M.F."/>
        </authorList>
    </citation>
    <scope>NUCLEOTIDE SEQUENCE [LARGE SCALE GENOMIC DNA]</scope>
    <source>
        <strain evidence="3 4">CBS 129764</strain>
    </source>
</reference>
<feature type="chain" id="PRO_5046147272" evidence="2">
    <location>
        <begin position="19"/>
        <end position="189"/>
    </location>
</feature>
<organism evidence="3 4">
    <name type="scientific">Phyllosticta citrichinensis</name>
    <dbReference type="NCBI Taxonomy" id="1130410"/>
    <lineage>
        <taxon>Eukaryota</taxon>
        <taxon>Fungi</taxon>
        <taxon>Dikarya</taxon>
        <taxon>Ascomycota</taxon>
        <taxon>Pezizomycotina</taxon>
        <taxon>Dothideomycetes</taxon>
        <taxon>Dothideomycetes incertae sedis</taxon>
        <taxon>Botryosphaeriales</taxon>
        <taxon>Phyllostictaceae</taxon>
        <taxon>Phyllosticta</taxon>
    </lineage>
</organism>
<accession>A0ABR1XJM0</accession>
<evidence type="ECO:0000256" key="1">
    <source>
        <dbReference type="SAM" id="MobiDB-lite"/>
    </source>
</evidence>
<name>A0ABR1XJM0_9PEZI</name>
<feature type="region of interest" description="Disordered" evidence="1">
    <location>
        <begin position="93"/>
        <end position="125"/>
    </location>
</feature>
<keyword evidence="4" id="KW-1185">Reference proteome</keyword>
<feature type="signal peptide" evidence="2">
    <location>
        <begin position="1"/>
        <end position="18"/>
    </location>
</feature>
<gene>
    <name evidence="3" type="ORF">IWX90DRAFT_442283</name>
</gene>
<proteinExistence type="predicted"/>
<dbReference type="EMBL" id="JBBWUH010000009">
    <property type="protein sequence ID" value="KAK8157313.1"/>
    <property type="molecule type" value="Genomic_DNA"/>
</dbReference>
<evidence type="ECO:0000313" key="3">
    <source>
        <dbReference type="EMBL" id="KAK8157313.1"/>
    </source>
</evidence>
<sequence>MDARTLLGLAAFLHCCAGRRTDFTLNAAATAQIAGKTRRQCRCQALQVVSHTCTQRSRFPSSSMTSIPSLPSLKPPFPFPFCSPVSTQHKHRTCSQRGYGFDDYSSSRKKSKRRKKEKKQNPASKMLEPAIYMFQDERVWTEKQEQRPSSRTLKTCCGGPPASHLVLPAMRLLKRREGSADGVWGATFI</sequence>